<evidence type="ECO:0000256" key="9">
    <source>
        <dbReference type="PIRSR" id="PIRSR604723-51"/>
    </source>
</evidence>
<dbReference type="CDD" id="cd06454">
    <property type="entry name" value="KBL_like"/>
    <property type="match status" value="1"/>
</dbReference>
<feature type="binding site" evidence="8">
    <location>
        <position position="30"/>
    </location>
    <ligand>
        <name>substrate</name>
    </ligand>
</feature>
<evidence type="ECO:0000256" key="7">
    <source>
        <dbReference type="ARBA" id="ARBA00047715"/>
    </source>
</evidence>
<feature type="binding site" evidence="8">
    <location>
        <begin position="117"/>
        <end position="118"/>
    </location>
    <ligand>
        <name>pyridoxal 5'-phosphate</name>
        <dbReference type="ChEBI" id="CHEBI:597326"/>
    </ligand>
</feature>
<keyword evidence="11" id="KW-0012">Acyltransferase</keyword>
<feature type="binding site" evidence="8">
    <location>
        <position position="188"/>
    </location>
    <ligand>
        <name>pyridoxal 5'-phosphate</name>
        <dbReference type="ChEBI" id="CHEBI:597326"/>
    </ligand>
</feature>
<dbReference type="HAMAP" id="MF_01693">
    <property type="entry name" value="BioF_aminotrans_2"/>
    <property type="match status" value="1"/>
</dbReference>
<accession>A0A9X1YFQ1</accession>
<protein>
    <recommendedName>
        <fullName evidence="8">8-amino-7-oxononanoate synthase</fullName>
        <shortName evidence="8">AONS</shortName>
        <ecNumber evidence="8">2.3.1.47</ecNumber>
    </recommendedName>
    <alternativeName>
        <fullName evidence="8">7-keto-8-amino-pelargonic acid synthase</fullName>
        <shortName evidence="8">7-KAP synthase</shortName>
        <shortName evidence="8">KAPA synthase</shortName>
    </alternativeName>
    <alternativeName>
        <fullName evidence="8">8-amino-7-ketopelargonate synthase</fullName>
    </alternativeName>
</protein>
<dbReference type="EC" id="2.3.1.47" evidence="8"/>
<dbReference type="InterPro" id="IPR015424">
    <property type="entry name" value="PyrdxlP-dep_Trfase"/>
</dbReference>
<comment type="pathway">
    <text evidence="2 8">Cofactor biosynthesis; biotin biosynthesis.</text>
</comment>
<reference evidence="11" key="1">
    <citation type="submission" date="2021-11" db="EMBL/GenBank/DDBJ databases">
        <title>BS-T2-15 a new species belonging to the Comamonadaceae family isolated from the soil of a French oak forest.</title>
        <authorList>
            <person name="Mieszkin S."/>
            <person name="Alain K."/>
        </authorList>
    </citation>
    <scope>NUCLEOTIDE SEQUENCE</scope>
    <source>
        <strain evidence="11">BS-T2-15</strain>
    </source>
</reference>
<evidence type="ECO:0000313" key="11">
    <source>
        <dbReference type="EMBL" id="MCK9684630.1"/>
    </source>
</evidence>
<evidence type="ECO:0000256" key="3">
    <source>
        <dbReference type="ARBA" id="ARBA00011738"/>
    </source>
</evidence>
<dbReference type="InterPro" id="IPR004723">
    <property type="entry name" value="AONS_Archaea/Proteobacteria"/>
</dbReference>
<evidence type="ECO:0000256" key="6">
    <source>
        <dbReference type="ARBA" id="ARBA00022898"/>
    </source>
</evidence>
<comment type="function">
    <text evidence="8">Catalyzes the decarboxylative condensation of pimeloyl-[acyl-carrier protein] and L-alanine to produce 8-amino-7-oxononanoate (AON), [acyl-carrier protein], and carbon dioxide.</text>
</comment>
<keyword evidence="12" id="KW-1185">Reference proteome</keyword>
<dbReference type="PANTHER" id="PTHR13693:SF100">
    <property type="entry name" value="8-AMINO-7-OXONONANOATE SYNTHASE"/>
    <property type="match status" value="1"/>
</dbReference>
<comment type="caution">
    <text evidence="11">The sequence shown here is derived from an EMBL/GenBank/DDBJ whole genome shotgun (WGS) entry which is preliminary data.</text>
</comment>
<evidence type="ECO:0000313" key="12">
    <source>
        <dbReference type="Proteomes" id="UP001139353"/>
    </source>
</evidence>
<feature type="binding site" evidence="8">
    <location>
        <position position="248"/>
    </location>
    <ligand>
        <name>pyridoxal 5'-phosphate</name>
        <dbReference type="ChEBI" id="CHEBI:597326"/>
    </ligand>
</feature>
<dbReference type="NCBIfam" id="TIGR00858">
    <property type="entry name" value="bioF"/>
    <property type="match status" value="1"/>
</dbReference>
<organism evidence="11 12">
    <name type="scientific">Scleromatobacter humisilvae</name>
    <dbReference type="NCBI Taxonomy" id="2897159"/>
    <lineage>
        <taxon>Bacteria</taxon>
        <taxon>Pseudomonadati</taxon>
        <taxon>Pseudomonadota</taxon>
        <taxon>Betaproteobacteria</taxon>
        <taxon>Burkholderiales</taxon>
        <taxon>Sphaerotilaceae</taxon>
        <taxon>Scleromatobacter</taxon>
    </lineage>
</organism>
<evidence type="ECO:0000256" key="2">
    <source>
        <dbReference type="ARBA" id="ARBA00004746"/>
    </source>
</evidence>
<feature type="binding site" evidence="8">
    <location>
        <position position="142"/>
    </location>
    <ligand>
        <name>substrate</name>
    </ligand>
</feature>
<comment type="catalytic activity">
    <reaction evidence="7 8">
        <text>6-carboxyhexanoyl-[ACP] + L-alanine + H(+) = (8S)-8-amino-7-oxononanoate + holo-[ACP] + CO2</text>
        <dbReference type="Rhea" id="RHEA:42288"/>
        <dbReference type="Rhea" id="RHEA-COMP:9685"/>
        <dbReference type="Rhea" id="RHEA-COMP:9955"/>
        <dbReference type="ChEBI" id="CHEBI:15378"/>
        <dbReference type="ChEBI" id="CHEBI:16526"/>
        <dbReference type="ChEBI" id="CHEBI:57972"/>
        <dbReference type="ChEBI" id="CHEBI:64479"/>
        <dbReference type="ChEBI" id="CHEBI:78846"/>
        <dbReference type="ChEBI" id="CHEBI:149468"/>
        <dbReference type="EC" id="2.3.1.47"/>
    </reaction>
</comment>
<gene>
    <name evidence="8 11" type="primary">bioF</name>
    <name evidence="11" type="ORF">LPC04_02795</name>
</gene>
<evidence type="ECO:0000256" key="1">
    <source>
        <dbReference type="ARBA" id="ARBA00001933"/>
    </source>
</evidence>
<dbReference type="GO" id="GO:0008710">
    <property type="term" value="F:8-amino-7-oxononanoate synthase activity"/>
    <property type="evidence" value="ECO:0007669"/>
    <property type="project" value="UniProtKB-UniRule"/>
</dbReference>
<keyword evidence="6 8" id="KW-0663">Pyridoxal phosphate</keyword>
<dbReference type="InterPro" id="IPR015421">
    <property type="entry name" value="PyrdxlP-dep_Trfase_major"/>
</dbReference>
<feature type="domain" description="Aminotransferase class I/classII large" evidence="10">
    <location>
        <begin position="50"/>
        <end position="397"/>
    </location>
</feature>
<comment type="similarity">
    <text evidence="8">Belongs to the class-II pyridoxal-phosphate-dependent aminotransferase family. BioF subfamily.</text>
</comment>
<evidence type="ECO:0000256" key="4">
    <source>
        <dbReference type="ARBA" id="ARBA00022679"/>
    </source>
</evidence>
<evidence type="ECO:0000256" key="8">
    <source>
        <dbReference type="HAMAP-Rule" id="MF_01693"/>
    </source>
</evidence>
<dbReference type="InterPro" id="IPR022834">
    <property type="entry name" value="AONS_Proteobacteria"/>
</dbReference>
<dbReference type="Proteomes" id="UP001139353">
    <property type="component" value="Unassembled WGS sequence"/>
</dbReference>
<proteinExistence type="inferred from homology"/>
<dbReference type="Pfam" id="PF00155">
    <property type="entry name" value="Aminotran_1_2"/>
    <property type="match status" value="1"/>
</dbReference>
<dbReference type="PANTHER" id="PTHR13693">
    <property type="entry name" value="CLASS II AMINOTRANSFERASE/8-AMINO-7-OXONONANOATE SYNTHASE"/>
    <property type="match status" value="1"/>
</dbReference>
<dbReference type="InterPro" id="IPR004839">
    <property type="entry name" value="Aminotransferase_I/II_large"/>
</dbReference>
<sequence>MSSDPSDAGPSWIDEIPDRLAALDAAHLTRRRREVRPAEGASLWVDGRRMLAFCSNDYLGLSQHEALRDAAIQGARDFGVGSGASPMVSGHSEANAALERELAEFVGLERALYFYAGYATNASIVPALVGPGDALFSDALNHACLIDGARLSKADIHRFEHADLAQLESLLQASPARRKLVISDAVFSMDGDVADIPALIALCERHDALLLLDDAHGFGVCGPQGRGSLAAVARTGAGASRRVIYMATLGKAAGVSGAFVAGPATLVEWLLQKTRSYTFATAAPALLAQSVRAALRVIRDEPARLARLHRNIADFRAGLPAAIAGTGWTLLPSATAVQALVIGANDEALRIMNALADAGLWVPAIRPPTVPEGTARLRIALSAAHEPEDIAALLRALADAAQRR</sequence>
<keyword evidence="5 8" id="KW-0093">Biotin biosynthesis</keyword>
<dbReference type="InterPro" id="IPR015422">
    <property type="entry name" value="PyrdxlP-dep_Trfase_small"/>
</dbReference>
<dbReference type="RefSeq" id="WP_275680657.1">
    <property type="nucleotide sequence ID" value="NZ_JAJLJH010000001.1"/>
</dbReference>
<dbReference type="Gene3D" id="3.90.1150.10">
    <property type="entry name" value="Aspartate Aminotransferase, domain 1"/>
    <property type="match status" value="1"/>
</dbReference>
<dbReference type="InterPro" id="IPR050087">
    <property type="entry name" value="AON_synthase_class-II"/>
</dbReference>
<dbReference type="EMBL" id="JAJLJH010000001">
    <property type="protein sequence ID" value="MCK9684630.1"/>
    <property type="molecule type" value="Genomic_DNA"/>
</dbReference>
<evidence type="ECO:0000256" key="5">
    <source>
        <dbReference type="ARBA" id="ARBA00022756"/>
    </source>
</evidence>
<dbReference type="SUPFAM" id="SSF53383">
    <property type="entry name" value="PLP-dependent transferases"/>
    <property type="match status" value="1"/>
</dbReference>
<name>A0A9X1YFQ1_9BURK</name>
<feature type="binding site" evidence="8">
    <location>
        <position position="369"/>
    </location>
    <ligand>
        <name>substrate</name>
    </ligand>
</feature>
<dbReference type="Gene3D" id="3.40.640.10">
    <property type="entry name" value="Type I PLP-dependent aspartate aminotransferase-like (Major domain)"/>
    <property type="match status" value="1"/>
</dbReference>
<evidence type="ECO:0000259" key="10">
    <source>
        <dbReference type="Pfam" id="PF00155"/>
    </source>
</evidence>
<comment type="subunit">
    <text evidence="3 8">Homodimer.</text>
</comment>
<dbReference type="GO" id="GO:0030170">
    <property type="term" value="F:pyridoxal phosphate binding"/>
    <property type="evidence" value="ECO:0007669"/>
    <property type="project" value="UniProtKB-UniRule"/>
</dbReference>
<feature type="binding site" evidence="8">
    <location>
        <position position="216"/>
    </location>
    <ligand>
        <name>pyridoxal 5'-phosphate</name>
        <dbReference type="ChEBI" id="CHEBI:597326"/>
    </ligand>
</feature>
<dbReference type="AlphaFoldDB" id="A0A9X1YFQ1"/>
<keyword evidence="4 8" id="KW-0808">Transferase</keyword>
<feature type="modified residue" description="N6-(pyridoxal phosphate)lysine" evidence="8 9">
    <location>
        <position position="251"/>
    </location>
</feature>
<comment type="cofactor">
    <cofactor evidence="1 8 9">
        <name>pyridoxal 5'-phosphate</name>
        <dbReference type="ChEBI" id="CHEBI:597326"/>
    </cofactor>
</comment>
<dbReference type="GO" id="GO:0009102">
    <property type="term" value="P:biotin biosynthetic process"/>
    <property type="evidence" value="ECO:0007669"/>
    <property type="project" value="UniProtKB-UniRule"/>
</dbReference>